<name>A0A6I8UK27_DROPS</name>
<feature type="compositionally biased region" description="Low complexity" evidence="1">
    <location>
        <begin position="187"/>
        <end position="197"/>
    </location>
</feature>
<protein>
    <submittedName>
        <fullName evidence="4 5">Uncharacterized protein snsl</fullName>
    </submittedName>
</protein>
<dbReference type="KEGG" id="dpo:4817444"/>
<feature type="chain" id="PRO_5044634444" evidence="2">
    <location>
        <begin position="30"/>
        <end position="255"/>
    </location>
</feature>
<dbReference type="ExpressionAtlas" id="A0A6I8UK27">
    <property type="expression patterns" value="baseline"/>
</dbReference>
<feature type="compositionally biased region" description="Polar residues" evidence="1">
    <location>
        <begin position="125"/>
        <end position="143"/>
    </location>
</feature>
<accession>A0A6I8UK27</accession>
<evidence type="ECO:0000313" key="5">
    <source>
        <dbReference type="RefSeq" id="XP_015036123.2"/>
    </source>
</evidence>
<feature type="region of interest" description="Disordered" evidence="1">
    <location>
        <begin position="187"/>
        <end position="222"/>
    </location>
</feature>
<sequence>MFWPKHYPGCASLWLPLLLSLLYTQNASTFIVPQELPTILSLVFSNIPPIKKGTDSRLGFGFRLGEHADFQVLVELGPQKETKPIGEPSKDDQSFNKRQVSPTEQKALLRQQYRQQLKEEAERLMTSTERNGATWLESWSNGMKPQKPKAKGSARRPIEESQAPNLPLQPQVQENAMQQLQQLYKMASTSSTSSTTAAPPPYAGGPLNLGGPSGFKLPPPALEQESNALSNIGPARSKSEITKELMDVSLETAEA</sequence>
<feature type="region of interest" description="Disordered" evidence="1">
    <location>
        <begin position="77"/>
        <end position="104"/>
    </location>
</feature>
<feature type="region of interest" description="Disordered" evidence="1">
    <location>
        <begin position="121"/>
        <end position="169"/>
    </location>
</feature>
<keyword evidence="2" id="KW-0732">Signal</keyword>
<feature type="signal peptide" evidence="2">
    <location>
        <begin position="1"/>
        <end position="29"/>
    </location>
</feature>
<evidence type="ECO:0000313" key="3">
    <source>
        <dbReference type="Proteomes" id="UP000001819"/>
    </source>
</evidence>
<evidence type="ECO:0000256" key="1">
    <source>
        <dbReference type="SAM" id="MobiDB-lite"/>
    </source>
</evidence>
<organism evidence="3 4">
    <name type="scientific">Drosophila pseudoobscura pseudoobscura</name>
    <name type="common">Fruit fly</name>
    <dbReference type="NCBI Taxonomy" id="46245"/>
    <lineage>
        <taxon>Eukaryota</taxon>
        <taxon>Metazoa</taxon>
        <taxon>Ecdysozoa</taxon>
        <taxon>Arthropoda</taxon>
        <taxon>Hexapoda</taxon>
        <taxon>Insecta</taxon>
        <taxon>Pterygota</taxon>
        <taxon>Neoptera</taxon>
        <taxon>Endopterygota</taxon>
        <taxon>Diptera</taxon>
        <taxon>Brachycera</taxon>
        <taxon>Muscomorpha</taxon>
        <taxon>Ephydroidea</taxon>
        <taxon>Drosophilidae</taxon>
        <taxon>Drosophila</taxon>
        <taxon>Sophophora</taxon>
    </lineage>
</organism>
<keyword evidence="3" id="KW-1185">Reference proteome</keyword>
<reference evidence="4 5" key="1">
    <citation type="submission" date="2025-04" db="UniProtKB">
        <authorList>
            <consortium name="RefSeq"/>
        </authorList>
    </citation>
    <scope>IDENTIFICATION</scope>
    <source>
        <strain evidence="4 5">MV-25-SWS-2005</strain>
        <tissue evidence="4 5">Whole body</tissue>
    </source>
</reference>
<dbReference type="RefSeq" id="XP_033235637.1">
    <property type="nucleotide sequence ID" value="XM_033379746.1"/>
</dbReference>
<gene>
    <name evidence="4 5 6" type="primary">snsl</name>
</gene>
<dbReference type="Proteomes" id="UP000001819">
    <property type="component" value="Chromosome 4"/>
</dbReference>
<dbReference type="RefSeq" id="XP_001356728.3">
    <property type="nucleotide sequence ID" value="XM_001356692.4"/>
</dbReference>
<evidence type="ECO:0000313" key="4">
    <source>
        <dbReference type="RefSeq" id="XP_001356728.3"/>
    </source>
</evidence>
<evidence type="ECO:0000256" key="2">
    <source>
        <dbReference type="SAM" id="SignalP"/>
    </source>
</evidence>
<dbReference type="AlphaFoldDB" id="A0A6I8UK27"/>
<feature type="compositionally biased region" description="Basic and acidic residues" evidence="1">
    <location>
        <begin position="78"/>
        <end position="95"/>
    </location>
</feature>
<proteinExistence type="predicted"/>
<evidence type="ECO:0000313" key="6">
    <source>
        <dbReference type="RefSeq" id="XP_033235637.1"/>
    </source>
</evidence>
<dbReference type="RefSeq" id="XP_015036123.2">
    <property type="nucleotide sequence ID" value="XM_015180637.2"/>
</dbReference>